<dbReference type="EMBL" id="QGTD01000008">
    <property type="protein sequence ID" value="PWU69124.1"/>
    <property type="molecule type" value="Genomic_DNA"/>
</dbReference>
<evidence type="ECO:0000313" key="1">
    <source>
        <dbReference type="EMBL" id="PWU69124.1"/>
    </source>
</evidence>
<gene>
    <name evidence="1" type="ORF">DLJ74_11165</name>
</gene>
<keyword evidence="2" id="KW-1185">Reference proteome</keyword>
<dbReference type="InterPro" id="IPR003772">
    <property type="entry name" value="YceD"/>
</dbReference>
<protein>
    <recommendedName>
        <fullName evidence="3">DUF177 domain-containing protein</fullName>
    </recommendedName>
</protein>
<reference evidence="1 2" key="1">
    <citation type="submission" date="2018-05" db="EMBL/GenBank/DDBJ databases">
        <title>Genomic analysis of Gracilibacillus dipsosauri DD1 reveals novel features of a salt-tolerant amylase.</title>
        <authorList>
            <person name="Deutch C.E."/>
            <person name="Yang S."/>
        </authorList>
    </citation>
    <scope>NUCLEOTIDE SEQUENCE [LARGE SCALE GENOMIC DNA]</scope>
    <source>
        <strain evidence="1 2">DD1</strain>
    </source>
</reference>
<accession>A0A317L1K5</accession>
<organism evidence="1 2">
    <name type="scientific">Gracilibacillus dipsosauri</name>
    <dbReference type="NCBI Taxonomy" id="178340"/>
    <lineage>
        <taxon>Bacteria</taxon>
        <taxon>Bacillati</taxon>
        <taxon>Bacillota</taxon>
        <taxon>Bacilli</taxon>
        <taxon>Bacillales</taxon>
        <taxon>Bacillaceae</taxon>
        <taxon>Gracilibacillus</taxon>
    </lineage>
</organism>
<dbReference type="AlphaFoldDB" id="A0A317L1K5"/>
<proteinExistence type="predicted"/>
<evidence type="ECO:0000313" key="2">
    <source>
        <dbReference type="Proteomes" id="UP000245624"/>
    </source>
</evidence>
<evidence type="ECO:0008006" key="3">
    <source>
        <dbReference type="Google" id="ProtNLM"/>
    </source>
</evidence>
<name>A0A317L1K5_9BACI</name>
<comment type="caution">
    <text evidence="1">The sequence shown here is derived from an EMBL/GenBank/DDBJ whole genome shotgun (WGS) entry which is preliminary data.</text>
</comment>
<dbReference type="Pfam" id="PF02620">
    <property type="entry name" value="YceD"/>
    <property type="match status" value="1"/>
</dbReference>
<dbReference type="OrthoDB" id="9790372at2"/>
<dbReference type="Proteomes" id="UP000245624">
    <property type="component" value="Unassembled WGS sequence"/>
</dbReference>
<sequence>MKIYLQKLKQSHGEPMEFEEVVNISDIVQLDNDIREITPVKVKGFAKLDGTEVMCDFTIKGEMILPCARTLVDVPYDFSIHVIENFSTSPYQQDDEVHVIDSEVLDLVPYIKENVLLETPFRVFASRDELEANTIEEGDGWTLITEEEQTKKVDPRLEKLKALLDDNSKDEDSKG</sequence>